<dbReference type="GO" id="GO:0051793">
    <property type="term" value="P:medium-chain fatty acid catabolic process"/>
    <property type="evidence" value="ECO:0007669"/>
    <property type="project" value="TreeGrafter"/>
</dbReference>
<organism evidence="3 4">
    <name type="scientific">Ceratitis capitata</name>
    <name type="common">Mediterranean fruit fly</name>
    <name type="synonym">Tephritis capitata</name>
    <dbReference type="NCBI Taxonomy" id="7213"/>
    <lineage>
        <taxon>Eukaryota</taxon>
        <taxon>Metazoa</taxon>
        <taxon>Ecdysozoa</taxon>
        <taxon>Arthropoda</taxon>
        <taxon>Hexapoda</taxon>
        <taxon>Insecta</taxon>
        <taxon>Pterygota</taxon>
        <taxon>Neoptera</taxon>
        <taxon>Endopterygota</taxon>
        <taxon>Diptera</taxon>
        <taxon>Brachycera</taxon>
        <taxon>Muscomorpha</taxon>
        <taxon>Tephritoidea</taxon>
        <taxon>Tephritidae</taxon>
        <taxon>Ceratitis</taxon>
        <taxon>Ceratitis</taxon>
    </lineage>
</organism>
<dbReference type="GO" id="GO:0008126">
    <property type="term" value="F:acetylesterase activity"/>
    <property type="evidence" value="ECO:0007669"/>
    <property type="project" value="TreeGrafter"/>
</dbReference>
<dbReference type="PANTHER" id="PTHR10794:SF63">
    <property type="entry name" value="ALPHA_BETA HYDROLASE 1, ISOFORM A"/>
    <property type="match status" value="1"/>
</dbReference>
<comment type="similarity">
    <text evidence="1">Belongs to the AB hydrolase superfamily. AB hydrolase 4 family.</text>
</comment>
<dbReference type="AlphaFoldDB" id="A0A811VHR1"/>
<evidence type="ECO:0000256" key="2">
    <source>
        <dbReference type="SAM" id="Phobius"/>
    </source>
</evidence>
<evidence type="ECO:0000256" key="1">
    <source>
        <dbReference type="ARBA" id="ARBA00010884"/>
    </source>
</evidence>
<accession>A0A811VHR1</accession>
<dbReference type="OrthoDB" id="247542at2759"/>
<evidence type="ECO:0000313" key="4">
    <source>
        <dbReference type="Proteomes" id="UP000606786"/>
    </source>
</evidence>
<keyword evidence="2" id="KW-0812">Transmembrane</keyword>
<gene>
    <name evidence="3" type="ORF">CCAP1982_LOCUS21724</name>
</gene>
<keyword evidence="2" id="KW-1133">Transmembrane helix</keyword>
<dbReference type="InterPro" id="IPR029058">
    <property type="entry name" value="AB_hydrolase_fold"/>
</dbReference>
<comment type="caution">
    <text evidence="3">The sequence shown here is derived from an EMBL/GenBank/DDBJ whole genome shotgun (WGS) entry which is preliminary data.</text>
</comment>
<proteinExistence type="inferred from homology"/>
<sequence>MLYSMYCYLSNIPRWHALAFALGSYVVYYFIQVVKRPILACADGPFKEFLQRNVPTLEMKFWPTFWCVESRAQTVFASILRSQIIPNLNYRREILTLKDGGEVALDWLEENCGDDAPCIIILPGLTGESQAEYIKCLVIAANNAGMRVVVFNNRGLGGIELKPRVFIAPPIVKISPRWCIMCEKI</sequence>
<evidence type="ECO:0000313" key="3">
    <source>
        <dbReference type="EMBL" id="CAD7013683.1"/>
    </source>
</evidence>
<keyword evidence="4" id="KW-1185">Reference proteome</keyword>
<keyword evidence="2" id="KW-0472">Membrane</keyword>
<dbReference type="InterPro" id="IPR050960">
    <property type="entry name" value="AB_hydrolase_4_sf"/>
</dbReference>
<dbReference type="EMBL" id="CAJHJT010000056">
    <property type="protein sequence ID" value="CAD7013683.1"/>
    <property type="molecule type" value="Genomic_DNA"/>
</dbReference>
<dbReference type="Proteomes" id="UP000606786">
    <property type="component" value="Unassembled WGS sequence"/>
</dbReference>
<dbReference type="GO" id="GO:0047372">
    <property type="term" value="F:monoacylglycerol lipase activity"/>
    <property type="evidence" value="ECO:0007669"/>
    <property type="project" value="TreeGrafter"/>
</dbReference>
<protein>
    <submittedName>
        <fullName evidence="3">(Mediterranean fruit fly) hypothetical protein</fullName>
    </submittedName>
</protein>
<dbReference type="GO" id="GO:0051792">
    <property type="term" value="P:medium-chain fatty acid biosynthetic process"/>
    <property type="evidence" value="ECO:0007669"/>
    <property type="project" value="TreeGrafter"/>
</dbReference>
<name>A0A811VHR1_CERCA</name>
<dbReference type="SUPFAM" id="SSF53474">
    <property type="entry name" value="alpha/beta-Hydrolases"/>
    <property type="match status" value="1"/>
</dbReference>
<dbReference type="PANTHER" id="PTHR10794">
    <property type="entry name" value="ABHYDROLASE DOMAIN-CONTAINING PROTEIN"/>
    <property type="match status" value="1"/>
</dbReference>
<feature type="transmembrane region" description="Helical" evidence="2">
    <location>
        <begin position="12"/>
        <end position="31"/>
    </location>
</feature>
<reference evidence="3" key="1">
    <citation type="submission" date="2020-11" db="EMBL/GenBank/DDBJ databases">
        <authorList>
            <person name="Whitehead M."/>
        </authorList>
    </citation>
    <scope>NUCLEOTIDE SEQUENCE</scope>
    <source>
        <strain evidence="3">EGII</strain>
    </source>
</reference>